<keyword evidence="5" id="KW-0238">DNA-binding</keyword>
<protein>
    <recommendedName>
        <fullName evidence="3">UPF0122 protein ACFSJH_14110</fullName>
    </recommendedName>
</protein>
<sequence>MFAEKANLLSKTTRINLLYDFYASLLTDKQRLMLSYYYHDDFSLGEIATELQISRQAVYDNIKRTEQALNNYEQKLGLLAKHEQQVDLLLELERIMKQHSDENAASLQTDHDHLLYTQLQQLVHRYKQVEEEVVKQKN</sequence>
<evidence type="ECO:0000313" key="6">
    <source>
        <dbReference type="Proteomes" id="UP001597362"/>
    </source>
</evidence>
<organism evidence="5 6">
    <name type="scientific">Paenibacillus yanchengensis</name>
    <dbReference type="NCBI Taxonomy" id="2035833"/>
    <lineage>
        <taxon>Bacteria</taxon>
        <taxon>Bacillati</taxon>
        <taxon>Bacillota</taxon>
        <taxon>Bacilli</taxon>
        <taxon>Bacillales</taxon>
        <taxon>Paenibacillaceae</taxon>
        <taxon>Paenibacillus</taxon>
    </lineage>
</organism>
<comment type="similarity">
    <text evidence="1 3">Belongs to the UPF0122 family.</text>
</comment>
<keyword evidence="4" id="KW-0175">Coiled coil</keyword>
<dbReference type="HAMAP" id="MF_00245">
    <property type="entry name" value="UPF0122"/>
    <property type="match status" value="1"/>
</dbReference>
<evidence type="ECO:0000313" key="5">
    <source>
        <dbReference type="EMBL" id="MFD2116858.1"/>
    </source>
</evidence>
<reference evidence="6" key="1">
    <citation type="journal article" date="2019" name="Int. J. Syst. Evol. Microbiol.">
        <title>The Global Catalogue of Microorganisms (GCM) 10K type strain sequencing project: providing services to taxonomists for standard genome sequencing and annotation.</title>
        <authorList>
            <consortium name="The Broad Institute Genomics Platform"/>
            <consortium name="The Broad Institute Genome Sequencing Center for Infectious Disease"/>
            <person name="Wu L."/>
            <person name="Ma J."/>
        </authorList>
    </citation>
    <scope>NUCLEOTIDE SEQUENCE [LARGE SCALE GENOMIC DNA]</scope>
    <source>
        <strain evidence="6">GH52</strain>
    </source>
</reference>
<dbReference type="InterPro" id="IPR007394">
    <property type="entry name" value="UPF0122"/>
</dbReference>
<dbReference type="InterPro" id="IPR054831">
    <property type="entry name" value="UPF0122_fam_protein"/>
</dbReference>
<dbReference type="SUPFAM" id="SSF88659">
    <property type="entry name" value="Sigma3 and sigma4 domains of RNA polymerase sigma factors"/>
    <property type="match status" value="1"/>
</dbReference>
<dbReference type="EMBL" id="JBHUHO010000032">
    <property type="protein sequence ID" value="MFD2116858.1"/>
    <property type="molecule type" value="Genomic_DNA"/>
</dbReference>
<comment type="caution">
    <text evidence="5">The sequence shown here is derived from an EMBL/GenBank/DDBJ whole genome shotgun (WGS) entry which is preliminary data.</text>
</comment>
<dbReference type="PANTHER" id="PTHR40083:SF1">
    <property type="entry name" value="UPF0122 PROTEIN YLXM"/>
    <property type="match status" value="1"/>
</dbReference>
<proteinExistence type="inferred from homology"/>
<keyword evidence="6" id="KW-1185">Reference proteome</keyword>
<dbReference type="InterPro" id="IPR036388">
    <property type="entry name" value="WH-like_DNA-bd_sf"/>
</dbReference>
<name>A0ABW4YMG6_9BACL</name>
<accession>A0ABW4YMG6</accession>
<evidence type="ECO:0000256" key="4">
    <source>
        <dbReference type="SAM" id="Coils"/>
    </source>
</evidence>
<dbReference type="NCBIfam" id="NF001070">
    <property type="entry name" value="PRK00118.1-6"/>
    <property type="match status" value="1"/>
</dbReference>
<dbReference type="Pfam" id="PF04297">
    <property type="entry name" value="UPF0122"/>
    <property type="match status" value="1"/>
</dbReference>
<evidence type="ECO:0000256" key="2">
    <source>
        <dbReference type="ARBA" id="ARBA00024764"/>
    </source>
</evidence>
<evidence type="ECO:0000256" key="3">
    <source>
        <dbReference type="HAMAP-Rule" id="MF_00245"/>
    </source>
</evidence>
<feature type="coiled-coil region" evidence="4">
    <location>
        <begin position="55"/>
        <end position="82"/>
    </location>
</feature>
<dbReference type="NCBIfam" id="NF045758">
    <property type="entry name" value="YlxM"/>
    <property type="match status" value="1"/>
</dbReference>
<dbReference type="Proteomes" id="UP001597362">
    <property type="component" value="Unassembled WGS sequence"/>
</dbReference>
<dbReference type="InterPro" id="IPR013324">
    <property type="entry name" value="RNA_pol_sigma_r3/r4-like"/>
</dbReference>
<dbReference type="GO" id="GO:0003677">
    <property type="term" value="F:DNA binding"/>
    <property type="evidence" value="ECO:0007669"/>
    <property type="project" value="UniProtKB-KW"/>
</dbReference>
<gene>
    <name evidence="5" type="ORF">ACFSJH_14110</name>
</gene>
<evidence type="ECO:0000256" key="1">
    <source>
        <dbReference type="ARBA" id="ARBA00008720"/>
    </source>
</evidence>
<dbReference type="Gene3D" id="1.10.10.10">
    <property type="entry name" value="Winged helix-like DNA-binding domain superfamily/Winged helix DNA-binding domain"/>
    <property type="match status" value="1"/>
</dbReference>
<dbReference type="PANTHER" id="PTHR40083">
    <property type="entry name" value="UPF0122 PROTEIN CBO2450/CLC_2298"/>
    <property type="match status" value="1"/>
</dbReference>
<comment type="function">
    <text evidence="2 3">Might take part in the signal recognition particle (SRP) pathway. This is inferred from the conservation of its genetic proximity to ftsY/ffh. May be a regulatory protein.</text>
</comment>
<dbReference type="RefSeq" id="WP_377773601.1">
    <property type="nucleotide sequence ID" value="NZ_JBHUHO010000032.1"/>
</dbReference>